<protein>
    <recommendedName>
        <fullName evidence="5">Lipoprotein</fullName>
    </recommendedName>
</protein>
<evidence type="ECO:0000256" key="2">
    <source>
        <dbReference type="SAM" id="SignalP"/>
    </source>
</evidence>
<sequence length="127" mass="12598">MHAYRLALLMSCCLLAACGGDKAGTDGAQGEDGLPKPAAAGGSVTGMPNPGVAEARPAASAAQQPDIVEFPEPVDAGDVAPADPAEAPAPIGNPVPVPESTMPVDPNAPPAPPAEATEVRVQDDKQK</sequence>
<keyword evidence="4" id="KW-1185">Reference proteome</keyword>
<feature type="signal peptide" evidence="2">
    <location>
        <begin position="1"/>
        <end position="23"/>
    </location>
</feature>
<evidence type="ECO:0000313" key="3">
    <source>
        <dbReference type="EMBL" id="QDA57982.1"/>
    </source>
</evidence>
<gene>
    <name evidence="3" type="ORF">FHQ07_12020</name>
</gene>
<proteinExistence type="predicted"/>
<feature type="chain" id="PRO_5023107423" description="Lipoprotein" evidence="2">
    <location>
        <begin position="24"/>
        <end position="127"/>
    </location>
</feature>
<dbReference type="RefSeq" id="WP_139717032.1">
    <property type="nucleotide sequence ID" value="NZ_CP040871.1"/>
</dbReference>
<dbReference type="Proteomes" id="UP000308149">
    <property type="component" value="Chromosome"/>
</dbReference>
<reference evidence="3 4" key="1">
    <citation type="submission" date="2019-06" db="EMBL/GenBank/DDBJ databases">
        <title>Thermomonas aquatica sp. nov., isolated from an industrial wastewater treatment plant.</title>
        <authorList>
            <person name="Jeon J.H."/>
            <person name="Park D.-S."/>
        </authorList>
    </citation>
    <scope>NUCLEOTIDE SEQUENCE [LARGE SCALE GENOMIC DNA]</scope>
    <source>
        <strain evidence="3 4">SY21</strain>
    </source>
</reference>
<evidence type="ECO:0008006" key="5">
    <source>
        <dbReference type="Google" id="ProtNLM"/>
    </source>
</evidence>
<keyword evidence="2" id="KW-0732">Signal</keyword>
<dbReference type="PROSITE" id="PS51257">
    <property type="entry name" value="PROKAR_LIPOPROTEIN"/>
    <property type="match status" value="1"/>
</dbReference>
<dbReference type="AlphaFoldDB" id="A0A5B7ZVX0"/>
<feature type="region of interest" description="Disordered" evidence="1">
    <location>
        <begin position="21"/>
        <end position="127"/>
    </location>
</feature>
<feature type="compositionally biased region" description="Low complexity" evidence="1">
    <location>
        <begin position="71"/>
        <end position="90"/>
    </location>
</feature>
<name>A0A5B7ZVX0_9GAMM</name>
<dbReference type="KEGG" id="thes:FHQ07_12020"/>
<evidence type="ECO:0000256" key="1">
    <source>
        <dbReference type="SAM" id="MobiDB-lite"/>
    </source>
</evidence>
<dbReference type="EMBL" id="CP040871">
    <property type="protein sequence ID" value="QDA57982.1"/>
    <property type="molecule type" value="Genomic_DNA"/>
</dbReference>
<feature type="compositionally biased region" description="Basic and acidic residues" evidence="1">
    <location>
        <begin position="117"/>
        <end position="127"/>
    </location>
</feature>
<organism evidence="3 4">
    <name type="scientific">Thermomonas aquatica</name>
    <dbReference type="NCBI Taxonomy" id="2202149"/>
    <lineage>
        <taxon>Bacteria</taxon>
        <taxon>Pseudomonadati</taxon>
        <taxon>Pseudomonadota</taxon>
        <taxon>Gammaproteobacteria</taxon>
        <taxon>Lysobacterales</taxon>
        <taxon>Lysobacteraceae</taxon>
        <taxon>Thermomonas</taxon>
    </lineage>
</organism>
<feature type="compositionally biased region" description="Low complexity" evidence="1">
    <location>
        <begin position="53"/>
        <end position="62"/>
    </location>
</feature>
<accession>A0A5B7ZVX0</accession>
<evidence type="ECO:0000313" key="4">
    <source>
        <dbReference type="Proteomes" id="UP000308149"/>
    </source>
</evidence>